<evidence type="ECO:0000313" key="3">
    <source>
        <dbReference type="EMBL" id="XCI28954.1"/>
    </source>
</evidence>
<dbReference type="RefSeq" id="WP_353893504.1">
    <property type="nucleotide sequence ID" value="NZ_CP159485.1"/>
</dbReference>
<keyword evidence="3" id="KW-0808">Transferase</keyword>
<evidence type="ECO:0000256" key="1">
    <source>
        <dbReference type="SAM" id="Coils"/>
    </source>
</evidence>
<dbReference type="GO" id="GO:0016020">
    <property type="term" value="C:membrane"/>
    <property type="evidence" value="ECO:0007669"/>
    <property type="project" value="InterPro"/>
</dbReference>
<dbReference type="SMART" id="SM00387">
    <property type="entry name" value="HATPase_c"/>
    <property type="match status" value="1"/>
</dbReference>
<feature type="coiled-coil region" evidence="1">
    <location>
        <begin position="178"/>
        <end position="205"/>
    </location>
</feature>
<dbReference type="PANTHER" id="PTHR34220">
    <property type="entry name" value="SENSOR HISTIDINE KINASE YPDA"/>
    <property type="match status" value="1"/>
</dbReference>
<reference evidence="3" key="1">
    <citation type="journal article" date="2018" name="Antonie Van Leeuwenhoek">
        <title>Proteinivorax hydrogeniformans sp. nov., an anaerobic, haloalkaliphilic bacterium fermenting proteinaceous compounds with high hydrogen production.</title>
        <authorList>
            <person name="Boltyanskaya Y."/>
            <person name="Detkova E."/>
            <person name="Pimenov N."/>
            <person name="Kevbrin V."/>
        </authorList>
    </citation>
    <scope>NUCLEOTIDE SEQUENCE</scope>
    <source>
        <strain evidence="3">Z-710</strain>
    </source>
</reference>
<gene>
    <name evidence="3" type="ORF">PRVXH_000249</name>
</gene>
<dbReference type="Pfam" id="PF10114">
    <property type="entry name" value="PocR"/>
    <property type="match status" value="1"/>
</dbReference>
<dbReference type="InterPro" id="IPR003594">
    <property type="entry name" value="HATPase_dom"/>
</dbReference>
<sequence length="405" mass="46146">MSEVENPLRKLISSKLYTRYSGILSLSDISLFLVDPSGELLHELIPPPDFCSHVCFEKKGQTCPDYKNQLGADCEGSFVCSYGLQNILIPIKVKEKTLGYVAGMQVYQQGSEYKKHTIDVQSLKDSKNLDLEFIAKSIASLKVLEPNKLKIHEQLCRHIANNISLDLAESVNEVNPQVERLSIEKEILEKKIIDLEAKNMSLVINPHFLFNTLNCIARIAYFENSHTTEELIYCLSDLLRYNLKQDDQLHTIGSEIDNIEKYLYIQKMRFKNRLEYNIELPENIRTYRIPNMVIQPIVENAIIHGISKSRDGGKISIYAKNNKNGVAIFVADNGNGFPKDVLEQIQQKNYPKGLGFQSTNKRLKQYYGECYGLEIEKSDYSGTTIVIQISPQPLRGASDEHRTDC</sequence>
<protein>
    <submittedName>
        <fullName evidence="3">Histidine kinase</fullName>
    </submittedName>
</protein>
<dbReference type="Pfam" id="PF02518">
    <property type="entry name" value="HATPase_c"/>
    <property type="match status" value="1"/>
</dbReference>
<dbReference type="InterPro" id="IPR018771">
    <property type="entry name" value="PocR_dom"/>
</dbReference>
<keyword evidence="3" id="KW-0418">Kinase</keyword>
<dbReference type="Pfam" id="PF06580">
    <property type="entry name" value="His_kinase"/>
    <property type="match status" value="1"/>
</dbReference>
<dbReference type="EMBL" id="CP159485">
    <property type="protein sequence ID" value="XCI28954.1"/>
    <property type="molecule type" value="Genomic_DNA"/>
</dbReference>
<proteinExistence type="predicted"/>
<dbReference type="PANTHER" id="PTHR34220:SF7">
    <property type="entry name" value="SENSOR HISTIDINE KINASE YPDA"/>
    <property type="match status" value="1"/>
</dbReference>
<dbReference type="AlphaFoldDB" id="A0AAU8HU83"/>
<reference evidence="3" key="2">
    <citation type="submission" date="2024-06" db="EMBL/GenBank/DDBJ databases">
        <authorList>
            <person name="Petrova K.O."/>
            <person name="Toshchakov S.V."/>
            <person name="Boltjanskaja Y.V."/>
            <person name="Kevbrin V.V."/>
        </authorList>
    </citation>
    <scope>NUCLEOTIDE SEQUENCE</scope>
    <source>
        <strain evidence="3">Z-710</strain>
    </source>
</reference>
<keyword evidence="1" id="KW-0175">Coiled coil</keyword>
<dbReference type="GO" id="GO:0000155">
    <property type="term" value="F:phosphorelay sensor kinase activity"/>
    <property type="evidence" value="ECO:0007669"/>
    <property type="project" value="InterPro"/>
</dbReference>
<organism evidence="3">
    <name type="scientific">Proteinivorax hydrogeniformans</name>
    <dbReference type="NCBI Taxonomy" id="1826727"/>
    <lineage>
        <taxon>Bacteria</taxon>
        <taxon>Bacillati</taxon>
        <taxon>Bacillota</taxon>
        <taxon>Clostridia</taxon>
        <taxon>Eubacteriales</taxon>
        <taxon>Proteinivoracaceae</taxon>
        <taxon>Proteinivorax</taxon>
    </lineage>
</organism>
<dbReference type="SUPFAM" id="SSF55874">
    <property type="entry name" value="ATPase domain of HSP90 chaperone/DNA topoisomerase II/histidine kinase"/>
    <property type="match status" value="1"/>
</dbReference>
<dbReference type="InterPro" id="IPR036890">
    <property type="entry name" value="HATPase_C_sf"/>
</dbReference>
<dbReference type="InterPro" id="IPR050640">
    <property type="entry name" value="Bact_2-comp_sensor_kinase"/>
</dbReference>
<accession>A0AAU8HU83</accession>
<name>A0AAU8HU83_9FIRM</name>
<dbReference type="Gene3D" id="3.30.565.10">
    <property type="entry name" value="Histidine kinase-like ATPase, C-terminal domain"/>
    <property type="match status" value="1"/>
</dbReference>
<evidence type="ECO:0000259" key="2">
    <source>
        <dbReference type="SMART" id="SM00387"/>
    </source>
</evidence>
<dbReference type="InterPro" id="IPR010559">
    <property type="entry name" value="Sig_transdc_His_kin_internal"/>
</dbReference>
<feature type="domain" description="Histidine kinase/HSP90-like ATPase" evidence="2">
    <location>
        <begin position="289"/>
        <end position="393"/>
    </location>
</feature>